<evidence type="ECO:0000256" key="2">
    <source>
        <dbReference type="ARBA" id="ARBA00022840"/>
    </source>
</evidence>
<sequence>MFSVNGRVKELYKSINADEVVAYGAVVQAAILSSGEGGKKFEDLLMLDVMPLSLGFETGGEATKTVDNFFLGKFVLSGFTPSPRGVPQINVTFDIDVDGILEVTAEDRSTGFKKKISISNKGRLNPEEIRNMVKDSKKYKAEDEGVKKKVKAKNTLRFLHEMRERVKKIEEQWKRL</sequence>
<dbReference type="InterPro" id="IPR013126">
    <property type="entry name" value="Hsp_70_fam"/>
</dbReference>
<dbReference type="GO" id="GO:0005524">
    <property type="term" value="F:ATP binding"/>
    <property type="evidence" value="ECO:0007669"/>
    <property type="project" value="UniProtKB-KW"/>
</dbReference>
<dbReference type="SUPFAM" id="SSF100920">
    <property type="entry name" value="Heat shock protein 70kD (HSP70), peptide-binding domain"/>
    <property type="match status" value="1"/>
</dbReference>
<proteinExistence type="predicted"/>
<dbReference type="PANTHER" id="PTHR19375">
    <property type="entry name" value="HEAT SHOCK PROTEIN 70KDA"/>
    <property type="match status" value="1"/>
</dbReference>
<reference evidence="3 4" key="1">
    <citation type="submission" date="2024-01" db="EMBL/GenBank/DDBJ databases">
        <title>The genomes of 5 underutilized Papilionoideae crops provide insights into root nodulation and disease resistance.</title>
        <authorList>
            <person name="Yuan L."/>
        </authorList>
    </citation>
    <scope>NUCLEOTIDE SEQUENCE [LARGE SCALE GENOMIC DNA]</scope>
    <source>
        <strain evidence="3">LY-2023</strain>
        <tissue evidence="3">Leaf</tissue>
    </source>
</reference>
<name>A0AAN9PM97_CLITE</name>
<dbReference type="InterPro" id="IPR029047">
    <property type="entry name" value="HSP70_peptide-bd_sf"/>
</dbReference>
<keyword evidence="1" id="KW-0547">Nucleotide-binding</keyword>
<dbReference type="Proteomes" id="UP001359559">
    <property type="component" value="Unassembled WGS sequence"/>
</dbReference>
<evidence type="ECO:0000313" key="3">
    <source>
        <dbReference type="EMBL" id="KAK7303018.1"/>
    </source>
</evidence>
<keyword evidence="2" id="KW-0067">ATP-binding</keyword>
<keyword evidence="4" id="KW-1185">Reference proteome</keyword>
<dbReference type="GO" id="GO:0140662">
    <property type="term" value="F:ATP-dependent protein folding chaperone"/>
    <property type="evidence" value="ECO:0007669"/>
    <property type="project" value="InterPro"/>
</dbReference>
<dbReference type="PRINTS" id="PR00301">
    <property type="entry name" value="HEATSHOCK70"/>
</dbReference>
<protein>
    <recommendedName>
        <fullName evidence="5">Heat shock protein 70</fullName>
    </recommendedName>
</protein>
<dbReference type="AlphaFoldDB" id="A0AAN9PM97"/>
<comment type="caution">
    <text evidence="3">The sequence shown here is derived from an EMBL/GenBank/DDBJ whole genome shotgun (WGS) entry which is preliminary data.</text>
</comment>
<dbReference type="Pfam" id="PF00012">
    <property type="entry name" value="HSP70"/>
    <property type="match status" value="1"/>
</dbReference>
<gene>
    <name evidence="3" type="ORF">RJT34_13917</name>
</gene>
<evidence type="ECO:0000256" key="1">
    <source>
        <dbReference type="ARBA" id="ARBA00022741"/>
    </source>
</evidence>
<dbReference type="EMBL" id="JAYKXN010000003">
    <property type="protein sequence ID" value="KAK7303018.1"/>
    <property type="molecule type" value="Genomic_DNA"/>
</dbReference>
<evidence type="ECO:0000313" key="4">
    <source>
        <dbReference type="Proteomes" id="UP001359559"/>
    </source>
</evidence>
<accession>A0AAN9PM97</accession>
<evidence type="ECO:0008006" key="5">
    <source>
        <dbReference type="Google" id="ProtNLM"/>
    </source>
</evidence>
<organism evidence="3 4">
    <name type="scientific">Clitoria ternatea</name>
    <name type="common">Butterfly pea</name>
    <dbReference type="NCBI Taxonomy" id="43366"/>
    <lineage>
        <taxon>Eukaryota</taxon>
        <taxon>Viridiplantae</taxon>
        <taxon>Streptophyta</taxon>
        <taxon>Embryophyta</taxon>
        <taxon>Tracheophyta</taxon>
        <taxon>Spermatophyta</taxon>
        <taxon>Magnoliopsida</taxon>
        <taxon>eudicotyledons</taxon>
        <taxon>Gunneridae</taxon>
        <taxon>Pentapetalae</taxon>
        <taxon>rosids</taxon>
        <taxon>fabids</taxon>
        <taxon>Fabales</taxon>
        <taxon>Fabaceae</taxon>
        <taxon>Papilionoideae</taxon>
        <taxon>50 kb inversion clade</taxon>
        <taxon>NPAAA clade</taxon>
        <taxon>indigoferoid/millettioid clade</taxon>
        <taxon>Phaseoleae</taxon>
        <taxon>Clitoria</taxon>
    </lineage>
</organism>
<dbReference type="Gene3D" id="2.60.34.10">
    <property type="entry name" value="Substrate Binding Domain Of DNAk, Chain A, domain 1"/>
    <property type="match status" value="1"/>
</dbReference>